<gene>
    <name evidence="2" type="ORF">AVDCRST_MAG89-2722</name>
</gene>
<feature type="non-terminal residue" evidence="2">
    <location>
        <position position="40"/>
    </location>
</feature>
<dbReference type="AlphaFoldDB" id="A0A6J4LWB8"/>
<feature type="compositionally biased region" description="Basic and acidic residues" evidence="1">
    <location>
        <begin position="20"/>
        <end position="40"/>
    </location>
</feature>
<protein>
    <submittedName>
        <fullName evidence="2">Uncharacterized protein</fullName>
    </submittedName>
</protein>
<accession>A0A6J4LWB8</accession>
<sequence length="40" mass="4247">CAFGVPPGQASRSAGSGRPSKQDRGGRRTDRAWWARDGST</sequence>
<name>A0A6J4LWB8_9BACT</name>
<proteinExistence type="predicted"/>
<dbReference type="EMBL" id="CADCTV010000569">
    <property type="protein sequence ID" value="CAA9343097.1"/>
    <property type="molecule type" value="Genomic_DNA"/>
</dbReference>
<reference evidence="2" key="1">
    <citation type="submission" date="2020-02" db="EMBL/GenBank/DDBJ databases">
        <authorList>
            <person name="Meier V. D."/>
        </authorList>
    </citation>
    <scope>NUCLEOTIDE SEQUENCE</scope>
    <source>
        <strain evidence="2">AVDCRST_MAG89</strain>
    </source>
</reference>
<feature type="non-terminal residue" evidence="2">
    <location>
        <position position="1"/>
    </location>
</feature>
<evidence type="ECO:0000313" key="2">
    <source>
        <dbReference type="EMBL" id="CAA9343097.1"/>
    </source>
</evidence>
<feature type="region of interest" description="Disordered" evidence="1">
    <location>
        <begin position="1"/>
        <end position="40"/>
    </location>
</feature>
<organism evidence="2">
    <name type="scientific">uncultured Gemmatimonadota bacterium</name>
    <dbReference type="NCBI Taxonomy" id="203437"/>
    <lineage>
        <taxon>Bacteria</taxon>
        <taxon>Pseudomonadati</taxon>
        <taxon>Gemmatimonadota</taxon>
        <taxon>environmental samples</taxon>
    </lineage>
</organism>
<evidence type="ECO:0000256" key="1">
    <source>
        <dbReference type="SAM" id="MobiDB-lite"/>
    </source>
</evidence>